<dbReference type="RefSeq" id="WP_111212175.1">
    <property type="nucleotide sequence ID" value="NZ_POTY01000008.1"/>
</dbReference>
<protein>
    <submittedName>
        <fullName evidence="3">Uncharacterized protein</fullName>
    </submittedName>
</protein>
<dbReference type="AlphaFoldDB" id="A0A2W2EH10"/>
<dbReference type="EMBL" id="POTY01000008">
    <property type="protein sequence ID" value="PZG23576.1"/>
    <property type="molecule type" value="Genomic_DNA"/>
</dbReference>
<accession>A0A2W2EH10</accession>
<feature type="region of interest" description="Disordered" evidence="1">
    <location>
        <begin position="192"/>
        <end position="246"/>
    </location>
</feature>
<evidence type="ECO:0000256" key="2">
    <source>
        <dbReference type="SAM" id="Phobius"/>
    </source>
</evidence>
<feature type="compositionally biased region" description="Basic and acidic residues" evidence="1">
    <location>
        <begin position="216"/>
        <end position="227"/>
    </location>
</feature>
<evidence type="ECO:0000313" key="4">
    <source>
        <dbReference type="Proteomes" id="UP000248924"/>
    </source>
</evidence>
<keyword evidence="4" id="KW-1185">Reference proteome</keyword>
<feature type="transmembrane region" description="Helical" evidence="2">
    <location>
        <begin position="127"/>
        <end position="147"/>
    </location>
</feature>
<keyword evidence="2" id="KW-1133">Transmembrane helix</keyword>
<reference evidence="3 4" key="1">
    <citation type="submission" date="2018-01" db="EMBL/GenBank/DDBJ databases">
        <title>Draft genome sequence of Jishengella sp. NA12.</title>
        <authorList>
            <person name="Sahin N."/>
            <person name="Ay H."/>
            <person name="Saygin H."/>
        </authorList>
    </citation>
    <scope>NUCLEOTIDE SEQUENCE [LARGE SCALE GENOMIC DNA]</scope>
    <source>
        <strain evidence="3 4">NA12</strain>
    </source>
</reference>
<name>A0A2W2EH10_9ACTN</name>
<organism evidence="3 4">
    <name type="scientific">Micromonospora craterilacus</name>
    <dbReference type="NCBI Taxonomy" id="1655439"/>
    <lineage>
        <taxon>Bacteria</taxon>
        <taxon>Bacillati</taxon>
        <taxon>Actinomycetota</taxon>
        <taxon>Actinomycetes</taxon>
        <taxon>Micromonosporales</taxon>
        <taxon>Micromonosporaceae</taxon>
        <taxon>Micromonospora</taxon>
    </lineage>
</organism>
<feature type="transmembrane region" description="Helical" evidence="2">
    <location>
        <begin position="93"/>
        <end position="115"/>
    </location>
</feature>
<feature type="region of interest" description="Disordered" evidence="1">
    <location>
        <begin position="1"/>
        <end position="27"/>
    </location>
</feature>
<dbReference type="OrthoDB" id="3405913at2"/>
<sequence>MTHDLPIPRQDDRSDGPSIVEWGTEEDESPAAGRLRRVLSGLGRDRRVPMLLAGLGAAAALASLLGEWSTMTIPNSGPEPGTPLELSSGVAEIGGLGTGYLVGLLALGCAVALAMWGTAAARTNARVAGMALAVGVLALLAATVSSLEDTAGRGMFYSSDIGFEVEHGRGLVMAFAAILLFAAALVRIGTEPAGSPAEPGGSPAESDEPRRRARRHAEDTERGEGRQPADITVTPTIPFAREVPPS</sequence>
<proteinExistence type="predicted"/>
<feature type="transmembrane region" description="Helical" evidence="2">
    <location>
        <begin position="167"/>
        <end position="186"/>
    </location>
</feature>
<dbReference type="Proteomes" id="UP000248924">
    <property type="component" value="Unassembled WGS sequence"/>
</dbReference>
<keyword evidence="2" id="KW-0472">Membrane</keyword>
<gene>
    <name evidence="3" type="ORF">C1I95_02855</name>
</gene>
<comment type="caution">
    <text evidence="3">The sequence shown here is derived from an EMBL/GenBank/DDBJ whole genome shotgun (WGS) entry which is preliminary data.</text>
</comment>
<keyword evidence="2" id="KW-0812">Transmembrane</keyword>
<feature type="compositionally biased region" description="Low complexity" evidence="1">
    <location>
        <begin position="192"/>
        <end position="204"/>
    </location>
</feature>
<feature type="transmembrane region" description="Helical" evidence="2">
    <location>
        <begin position="50"/>
        <end position="73"/>
    </location>
</feature>
<evidence type="ECO:0000313" key="3">
    <source>
        <dbReference type="EMBL" id="PZG23576.1"/>
    </source>
</evidence>
<evidence type="ECO:0000256" key="1">
    <source>
        <dbReference type="SAM" id="MobiDB-lite"/>
    </source>
</evidence>